<reference evidence="11" key="2">
    <citation type="submission" date="2023-06" db="EMBL/GenBank/DDBJ databases">
        <authorList>
            <consortium name="Lawrence Berkeley National Laboratory"/>
            <person name="Haridas S."/>
            <person name="Hensen N."/>
            <person name="Bonometti L."/>
            <person name="Westerberg I."/>
            <person name="Brannstrom I.O."/>
            <person name="Guillou S."/>
            <person name="Cros-Aarteil S."/>
            <person name="Calhoun S."/>
            <person name="Kuo A."/>
            <person name="Mondo S."/>
            <person name="Pangilinan J."/>
            <person name="Riley R."/>
            <person name="Labutti K."/>
            <person name="Andreopoulos B."/>
            <person name="Lipzen A."/>
            <person name="Chen C."/>
            <person name="Yanf M."/>
            <person name="Daum C."/>
            <person name="Ng V."/>
            <person name="Clum A."/>
            <person name="Steindorff A."/>
            <person name="Ohm R."/>
            <person name="Martin F."/>
            <person name="Silar P."/>
            <person name="Natvig D."/>
            <person name="Lalanne C."/>
            <person name="Gautier V."/>
            <person name="Ament-Velasquez S.L."/>
            <person name="Kruys A."/>
            <person name="Hutchinson M.I."/>
            <person name="Powell A.J."/>
            <person name="Barry K."/>
            <person name="Miller A.N."/>
            <person name="Grigoriev I.V."/>
            <person name="Debuchy R."/>
            <person name="Gladieux P."/>
            <person name="Thoren M.H."/>
            <person name="Johannesson H."/>
        </authorList>
    </citation>
    <scope>NUCLEOTIDE SEQUENCE</scope>
    <source>
        <strain evidence="11">SMH4131-1</strain>
    </source>
</reference>
<feature type="region of interest" description="Disordered" evidence="8">
    <location>
        <begin position="59"/>
        <end position="97"/>
    </location>
</feature>
<feature type="region of interest" description="Disordered" evidence="8">
    <location>
        <begin position="477"/>
        <end position="545"/>
    </location>
</feature>
<dbReference type="InterPro" id="IPR045149">
    <property type="entry name" value="OS-9-like"/>
</dbReference>
<evidence type="ECO:0000256" key="3">
    <source>
        <dbReference type="ARBA" id="ARBA00022729"/>
    </source>
</evidence>
<protein>
    <recommendedName>
        <fullName evidence="7">Endoplasmic reticulum lectin</fullName>
    </recommendedName>
    <alternativeName>
        <fullName evidence="7">Protein OS-9 homolog</fullName>
    </alternativeName>
</protein>
<feature type="compositionally biased region" description="Acidic residues" evidence="8">
    <location>
        <begin position="477"/>
        <end position="491"/>
    </location>
</feature>
<sequence length="545" mass="58853">MRRPNLLLVAWLHQLLAQVCGARHPSFSIHDDLLAHPQFEVVFSDSFIREADALALLSSSPGTPTHATVRESAAADPARSVPDAEGAATADDDDNTPQVSETFEIINTPPTRYLCSVPVLAPPPPLNHTANELAKAEEARELTRASAKGWELMRGLEGECLYFMHGWWSYSFCYGKEIVQFHAVPSGVKGAPPVKDKNSHEYILGTAVAHHQSQPNHRQQDASNHNHADQHAPAQAGDATGVAPPNTELQVKGDQRYLVQRLGDGTVCDLTGRPRTIEIQYHCSPGSTMDRIGWIKEVTTCTYLMVVQTPRLCADVAFLPPKEIRAHPISCRPIVSTEDEASAWHQGKTLEAVESMGVAAGAQDTTKTHDATGASQNPFQGMTIGGVVVGGRQIIGSGEDGRPAAGLKLPKHLAAAAGKTGLTPPIGGKNDRIKVEVLTPEEIAKMDLDPETLEQLRKELQKMAGNWEIEVIDVEGQDPEQDDGADDDDQDQPVPGQGQGRRDGKKASGAGAAQAGGRHTNKRKGNRDDDDDDEGSQEVFFKEEL</sequence>
<feature type="signal peptide" evidence="9">
    <location>
        <begin position="1"/>
        <end position="21"/>
    </location>
</feature>
<evidence type="ECO:0000256" key="9">
    <source>
        <dbReference type="SAM" id="SignalP"/>
    </source>
</evidence>
<keyword evidence="6" id="KW-1015">Disulfide bond</keyword>
<evidence type="ECO:0000313" key="12">
    <source>
        <dbReference type="Proteomes" id="UP001286456"/>
    </source>
</evidence>
<feature type="compositionally biased region" description="Basic and acidic residues" evidence="8">
    <location>
        <begin position="218"/>
        <end position="230"/>
    </location>
</feature>
<dbReference type="PANTHER" id="PTHR15414">
    <property type="entry name" value="OS-9-RELATED"/>
    <property type="match status" value="1"/>
</dbReference>
<comment type="function">
    <text evidence="7">Lectin involved in the quality control of the secretory pathway. As a member of the endoplasmic reticulum-associated degradation lumenal (ERAD-L) surveillance system, targets misfolded endoplasmic reticulum lumenal glycoproteins for degradation.</text>
</comment>
<dbReference type="GO" id="GO:0030970">
    <property type="term" value="P:retrograde protein transport, ER to cytosol"/>
    <property type="evidence" value="ECO:0007669"/>
    <property type="project" value="TreeGrafter"/>
</dbReference>
<dbReference type="EMBL" id="JAUEPO010000005">
    <property type="protein sequence ID" value="KAK3320384.1"/>
    <property type="molecule type" value="Genomic_DNA"/>
</dbReference>
<evidence type="ECO:0000256" key="1">
    <source>
        <dbReference type="ARBA" id="ARBA00004367"/>
    </source>
</evidence>
<comment type="caution">
    <text evidence="11">The sequence shown here is derived from an EMBL/GenBank/DDBJ whole genome shotgun (WGS) entry which is preliminary data.</text>
</comment>
<dbReference type="AlphaFoldDB" id="A0AAE0I8S0"/>
<dbReference type="GO" id="GO:0030246">
    <property type="term" value="F:carbohydrate binding"/>
    <property type="evidence" value="ECO:0007669"/>
    <property type="project" value="UniProtKB-UniRule"/>
</dbReference>
<dbReference type="InterPro" id="IPR012913">
    <property type="entry name" value="OS9-like_dom"/>
</dbReference>
<dbReference type="Proteomes" id="UP001286456">
    <property type="component" value="Unassembled WGS sequence"/>
</dbReference>
<evidence type="ECO:0000256" key="2">
    <source>
        <dbReference type="ARBA" id="ARBA00009918"/>
    </source>
</evidence>
<feature type="compositionally biased region" description="Low complexity" evidence="8">
    <location>
        <begin position="507"/>
        <end position="517"/>
    </location>
</feature>
<dbReference type="PROSITE" id="PS51914">
    <property type="entry name" value="MRH"/>
    <property type="match status" value="1"/>
</dbReference>
<gene>
    <name evidence="11" type="ORF">B0T19DRAFT_239836</name>
</gene>
<keyword evidence="7" id="KW-0472">Membrane</keyword>
<comment type="subcellular location">
    <subcellularLocation>
        <location evidence="1 7">Endoplasmic reticulum membrane</location>
        <topology evidence="1 7">Peripheral membrane protein</topology>
        <orientation evidence="1 7">Lumenal side</orientation>
    </subcellularLocation>
</comment>
<evidence type="ECO:0000256" key="8">
    <source>
        <dbReference type="SAM" id="MobiDB-lite"/>
    </source>
</evidence>
<evidence type="ECO:0000256" key="7">
    <source>
        <dbReference type="RuleBase" id="RU369099"/>
    </source>
</evidence>
<keyword evidence="3 9" id="KW-0732">Signal</keyword>
<keyword evidence="12" id="KW-1185">Reference proteome</keyword>
<dbReference type="PANTHER" id="PTHR15414:SF0">
    <property type="entry name" value="ENDOPLASMIC RETICULUM LECTIN 1"/>
    <property type="match status" value="1"/>
</dbReference>
<dbReference type="Gene3D" id="2.70.130.10">
    <property type="entry name" value="Mannose-6-phosphate receptor binding domain"/>
    <property type="match status" value="1"/>
</dbReference>
<feature type="chain" id="PRO_5042281967" description="Endoplasmic reticulum lectin" evidence="9">
    <location>
        <begin position="22"/>
        <end position="545"/>
    </location>
</feature>
<feature type="region of interest" description="Disordered" evidence="8">
    <location>
        <begin position="209"/>
        <end position="247"/>
    </location>
</feature>
<dbReference type="InterPro" id="IPR044865">
    <property type="entry name" value="MRH_dom"/>
</dbReference>
<accession>A0AAE0I8S0</accession>
<reference evidence="11" key="1">
    <citation type="journal article" date="2023" name="Mol. Phylogenet. Evol.">
        <title>Genome-scale phylogeny and comparative genomics of the fungal order Sordariales.</title>
        <authorList>
            <person name="Hensen N."/>
            <person name="Bonometti L."/>
            <person name="Westerberg I."/>
            <person name="Brannstrom I.O."/>
            <person name="Guillou S."/>
            <person name="Cros-Aarteil S."/>
            <person name="Calhoun S."/>
            <person name="Haridas S."/>
            <person name="Kuo A."/>
            <person name="Mondo S."/>
            <person name="Pangilinan J."/>
            <person name="Riley R."/>
            <person name="LaButti K."/>
            <person name="Andreopoulos B."/>
            <person name="Lipzen A."/>
            <person name="Chen C."/>
            <person name="Yan M."/>
            <person name="Daum C."/>
            <person name="Ng V."/>
            <person name="Clum A."/>
            <person name="Steindorff A."/>
            <person name="Ohm R.A."/>
            <person name="Martin F."/>
            <person name="Silar P."/>
            <person name="Natvig D.O."/>
            <person name="Lalanne C."/>
            <person name="Gautier V."/>
            <person name="Ament-Velasquez S.L."/>
            <person name="Kruys A."/>
            <person name="Hutchinson M.I."/>
            <person name="Powell A.J."/>
            <person name="Barry K."/>
            <person name="Miller A.N."/>
            <person name="Grigoriev I.V."/>
            <person name="Debuchy R."/>
            <person name="Gladieux P."/>
            <person name="Hiltunen Thoren M."/>
            <person name="Johannesson H."/>
        </authorList>
    </citation>
    <scope>NUCLEOTIDE SEQUENCE</scope>
    <source>
        <strain evidence="11">SMH4131-1</strain>
    </source>
</reference>
<dbReference type="GO" id="GO:0005788">
    <property type="term" value="C:endoplasmic reticulum lumen"/>
    <property type="evidence" value="ECO:0007669"/>
    <property type="project" value="UniProtKB-UniRule"/>
</dbReference>
<dbReference type="InterPro" id="IPR009011">
    <property type="entry name" value="Man6P_isomerase_rcpt-bd_dom_sf"/>
</dbReference>
<dbReference type="Pfam" id="PF07915">
    <property type="entry name" value="PRKCSH"/>
    <property type="match status" value="1"/>
</dbReference>
<evidence type="ECO:0000256" key="4">
    <source>
        <dbReference type="ARBA" id="ARBA00022734"/>
    </source>
</evidence>
<dbReference type="GO" id="GO:0005789">
    <property type="term" value="C:endoplasmic reticulum membrane"/>
    <property type="evidence" value="ECO:0007669"/>
    <property type="project" value="UniProtKB-SubCell"/>
</dbReference>
<evidence type="ECO:0000256" key="5">
    <source>
        <dbReference type="ARBA" id="ARBA00022824"/>
    </source>
</evidence>
<dbReference type="GO" id="GO:0030968">
    <property type="term" value="P:endoplasmic reticulum unfolded protein response"/>
    <property type="evidence" value="ECO:0007669"/>
    <property type="project" value="UniProtKB-UniRule"/>
</dbReference>
<evidence type="ECO:0000259" key="10">
    <source>
        <dbReference type="PROSITE" id="PS51914"/>
    </source>
</evidence>
<dbReference type="SUPFAM" id="SSF50911">
    <property type="entry name" value="Mannose 6-phosphate receptor domain"/>
    <property type="match status" value="1"/>
</dbReference>
<feature type="domain" description="MRH" evidence="10">
    <location>
        <begin position="158"/>
        <end position="315"/>
    </location>
</feature>
<proteinExistence type="inferred from homology"/>
<keyword evidence="4 7" id="KW-0430">Lectin</keyword>
<evidence type="ECO:0000313" key="11">
    <source>
        <dbReference type="EMBL" id="KAK3320384.1"/>
    </source>
</evidence>
<keyword evidence="5 7" id="KW-0256">Endoplasmic reticulum</keyword>
<comment type="similarity">
    <text evidence="2 7">Belongs to the OS-9 family.</text>
</comment>
<evidence type="ECO:0000256" key="6">
    <source>
        <dbReference type="ARBA" id="ARBA00023157"/>
    </source>
</evidence>
<organism evidence="11 12">
    <name type="scientific">Cercophora scortea</name>
    <dbReference type="NCBI Taxonomy" id="314031"/>
    <lineage>
        <taxon>Eukaryota</taxon>
        <taxon>Fungi</taxon>
        <taxon>Dikarya</taxon>
        <taxon>Ascomycota</taxon>
        <taxon>Pezizomycotina</taxon>
        <taxon>Sordariomycetes</taxon>
        <taxon>Sordariomycetidae</taxon>
        <taxon>Sordariales</taxon>
        <taxon>Lasiosphaeriaceae</taxon>
        <taxon>Cercophora</taxon>
    </lineage>
</organism>
<name>A0AAE0I8S0_9PEZI</name>